<accession>A0A5J4SND5</accession>
<dbReference type="Pfam" id="PF14109">
    <property type="entry name" value="GldH_lipo"/>
    <property type="match status" value="1"/>
</dbReference>
<reference evidence="1" key="1">
    <citation type="submission" date="2019-03" db="EMBL/GenBank/DDBJ databases">
        <title>Single cell metagenomics reveals metabolic interactions within the superorganism composed of flagellate Streblomastix strix and complex community of Bacteroidetes bacteria on its surface.</title>
        <authorList>
            <person name="Treitli S.C."/>
            <person name="Kolisko M."/>
            <person name="Husnik F."/>
            <person name="Keeling P."/>
            <person name="Hampl V."/>
        </authorList>
    </citation>
    <scope>NUCLEOTIDE SEQUENCE</scope>
    <source>
        <strain evidence="1">STM</strain>
    </source>
</reference>
<dbReference type="EMBL" id="SNRY01000122">
    <property type="protein sequence ID" value="KAA6346675.1"/>
    <property type="molecule type" value="Genomic_DNA"/>
</dbReference>
<keyword evidence="1" id="KW-0449">Lipoprotein</keyword>
<gene>
    <name evidence="1" type="ORF">EZS27_005812</name>
</gene>
<dbReference type="NCBIfam" id="TIGR03511">
    <property type="entry name" value="GldH_lipo"/>
    <property type="match status" value="1"/>
</dbReference>
<protein>
    <submittedName>
        <fullName evidence="1">Gliding motility lipoprotein GldH</fullName>
    </submittedName>
</protein>
<comment type="caution">
    <text evidence="1">The sequence shown here is derived from an EMBL/GenBank/DDBJ whole genome shotgun (WGS) entry which is preliminary data.</text>
</comment>
<dbReference type="InterPro" id="IPR020018">
    <property type="entry name" value="Motility-assoc_lipoprot_GldH"/>
</dbReference>
<evidence type="ECO:0000313" key="1">
    <source>
        <dbReference type="EMBL" id="KAA6346675.1"/>
    </source>
</evidence>
<sequence>MRYLLKNAVPLLILMLATVACADNVVYHSYRYVAGKEWDRDNALTFDVQITDSVPMRYHLYVQIRNRMDYPYRNLLLLVSHNLQDSSVVVTDTVRCTLADETGRWEGDGLGGLFQIDFNVNEYVAHYPAGVRTVKVVHGMEDQTLVGINDVGIRIEK</sequence>
<dbReference type="PROSITE" id="PS51257">
    <property type="entry name" value="PROKAR_LIPOPROTEIN"/>
    <property type="match status" value="1"/>
</dbReference>
<name>A0A5J4SND5_9ZZZZ</name>
<organism evidence="1">
    <name type="scientific">termite gut metagenome</name>
    <dbReference type="NCBI Taxonomy" id="433724"/>
    <lineage>
        <taxon>unclassified sequences</taxon>
        <taxon>metagenomes</taxon>
        <taxon>organismal metagenomes</taxon>
    </lineage>
</organism>
<proteinExistence type="predicted"/>
<dbReference type="AlphaFoldDB" id="A0A5J4SND5"/>